<evidence type="ECO:0000313" key="4">
    <source>
        <dbReference type="Proteomes" id="UP000002033"/>
    </source>
</evidence>
<dbReference type="EMBL" id="CP002083">
    <property type="protein sequence ID" value="ADJ24480.1"/>
    <property type="molecule type" value="Genomic_DNA"/>
</dbReference>
<keyword evidence="2" id="KW-0732">Signal</keyword>
<gene>
    <name evidence="3" type="ordered locus">Hden_2684</name>
</gene>
<keyword evidence="4" id="KW-1185">Reference proteome</keyword>
<evidence type="ECO:0000256" key="1">
    <source>
        <dbReference type="SAM" id="MobiDB-lite"/>
    </source>
</evidence>
<dbReference type="HOGENOM" id="CLU_2012137_0_0_5"/>
<name>D8JTG2_HYPDA</name>
<dbReference type="OrthoDB" id="7932317at2"/>
<dbReference type="AlphaFoldDB" id="D8JTG2"/>
<proteinExistence type="predicted"/>
<feature type="region of interest" description="Disordered" evidence="1">
    <location>
        <begin position="82"/>
        <end position="103"/>
    </location>
</feature>
<dbReference type="RefSeq" id="WP_013216639.1">
    <property type="nucleotide sequence ID" value="NC_014313.1"/>
</dbReference>
<organism evidence="3 4">
    <name type="scientific">Hyphomicrobium denitrificans (strain ATCC 51888 / DSM 1869 / NCIMB 11706 / TK 0415)</name>
    <dbReference type="NCBI Taxonomy" id="582899"/>
    <lineage>
        <taxon>Bacteria</taxon>
        <taxon>Pseudomonadati</taxon>
        <taxon>Pseudomonadota</taxon>
        <taxon>Alphaproteobacteria</taxon>
        <taxon>Hyphomicrobiales</taxon>
        <taxon>Hyphomicrobiaceae</taxon>
        <taxon>Hyphomicrobium</taxon>
    </lineage>
</organism>
<evidence type="ECO:0000313" key="3">
    <source>
        <dbReference type="EMBL" id="ADJ24480.1"/>
    </source>
</evidence>
<reference evidence="4" key="1">
    <citation type="journal article" date="2011" name="J. Bacteriol.">
        <title>Genome sequences of eight morphologically diverse alphaproteobacteria.</title>
        <authorList>
            <consortium name="US DOE Joint Genome Institute"/>
            <person name="Brown P.J."/>
            <person name="Kysela D.T."/>
            <person name="Buechlein A."/>
            <person name="Hemmerich C."/>
            <person name="Brun Y.V."/>
        </authorList>
    </citation>
    <scope>NUCLEOTIDE SEQUENCE [LARGE SCALE GENOMIC DNA]</scope>
    <source>
        <strain evidence="4">ATCC 51888 / DSM 1869 / NCIB 11706 / TK 0415</strain>
    </source>
</reference>
<dbReference type="KEGG" id="hdn:Hden_2684"/>
<dbReference type="STRING" id="582899.Hden_2684"/>
<sequence precursor="true">MKILRNRFGLAVLTLLAFSVQIAVAALHHHEVNRRSDFAARAMTAGLCAPASKGPCDQDRGRHAHDDCVLCWAAAMAHNSLEPPSPAELTRPPLRSGTRFEPRDTRVVDVIHRDNFQARGPPASARA</sequence>
<dbReference type="Proteomes" id="UP000002033">
    <property type="component" value="Chromosome"/>
</dbReference>
<accession>D8JTG2</accession>
<evidence type="ECO:0000256" key="2">
    <source>
        <dbReference type="SAM" id="SignalP"/>
    </source>
</evidence>
<feature type="chain" id="PRO_5003116138" evidence="2">
    <location>
        <begin position="26"/>
        <end position="127"/>
    </location>
</feature>
<feature type="signal peptide" evidence="2">
    <location>
        <begin position="1"/>
        <end position="25"/>
    </location>
</feature>
<protein>
    <submittedName>
        <fullName evidence="3">Uncharacterized protein</fullName>
    </submittedName>
</protein>